<evidence type="ECO:0000256" key="4">
    <source>
        <dbReference type="ARBA" id="ARBA00022801"/>
    </source>
</evidence>
<dbReference type="EMBL" id="JAOZFE010000001">
    <property type="protein sequence ID" value="MCW0952602.1"/>
    <property type="molecule type" value="Genomic_DNA"/>
</dbReference>
<dbReference type="EC" id="3.1.11.6" evidence="6"/>
<dbReference type="PANTHER" id="PTHR34137">
    <property type="entry name" value="EXODEOXYRIBONUCLEASE 7 SMALL SUBUNIT"/>
    <property type="match status" value="1"/>
</dbReference>
<comment type="function">
    <text evidence="6">Bidirectionally degrades single-stranded DNA into large acid-insoluble oligonucleotides, which are then degraded further into small acid-soluble oligonucleotides.</text>
</comment>
<comment type="subunit">
    <text evidence="6">Heterooligomer composed of large and small subunits.</text>
</comment>
<sequence length="73" mass="8096">MAEQKSFEENLAGLEQIVTQLEKGDVPLEEALKQFEVGIQLSQSLQKTLETAEKSLAKIIENDGTVSEFKVTD</sequence>
<dbReference type="RefSeq" id="WP_213408661.1">
    <property type="nucleotide sequence ID" value="NZ_CP074441.1"/>
</dbReference>
<comment type="caution">
    <text evidence="7">The sequence shown here is derived from an EMBL/GenBank/DDBJ whole genome shotgun (WGS) entry which is preliminary data.</text>
</comment>
<organism evidence="7 8">
    <name type="scientific">Weissella ceti</name>
    <dbReference type="NCBI Taxonomy" id="759620"/>
    <lineage>
        <taxon>Bacteria</taxon>
        <taxon>Bacillati</taxon>
        <taxon>Bacillota</taxon>
        <taxon>Bacilli</taxon>
        <taxon>Lactobacillales</taxon>
        <taxon>Lactobacillaceae</taxon>
        <taxon>Weissella</taxon>
    </lineage>
</organism>
<evidence type="ECO:0000256" key="6">
    <source>
        <dbReference type="HAMAP-Rule" id="MF_00337"/>
    </source>
</evidence>
<keyword evidence="5 6" id="KW-0269">Exonuclease</keyword>
<comment type="catalytic activity">
    <reaction evidence="6">
        <text>Exonucleolytic cleavage in either 5'- to 3'- or 3'- to 5'-direction to yield nucleoside 5'-phosphates.</text>
        <dbReference type="EC" id="3.1.11.6"/>
    </reaction>
</comment>
<dbReference type="HAMAP" id="MF_00337">
    <property type="entry name" value="Exonuc_7_S"/>
    <property type="match status" value="1"/>
</dbReference>
<evidence type="ECO:0000256" key="3">
    <source>
        <dbReference type="ARBA" id="ARBA00022722"/>
    </source>
</evidence>
<keyword evidence="8" id="KW-1185">Reference proteome</keyword>
<dbReference type="Proteomes" id="UP001526225">
    <property type="component" value="Unassembled WGS sequence"/>
</dbReference>
<keyword evidence="2 6" id="KW-0963">Cytoplasm</keyword>
<comment type="subcellular location">
    <subcellularLocation>
        <location evidence="6">Cytoplasm</location>
    </subcellularLocation>
</comment>
<protein>
    <recommendedName>
        <fullName evidence="6">Exodeoxyribonuclease 7 small subunit</fullName>
        <ecNumber evidence="6">3.1.11.6</ecNumber>
    </recommendedName>
    <alternativeName>
        <fullName evidence="6">Exodeoxyribonuclease VII small subunit</fullName>
        <shortName evidence="6">Exonuclease VII small subunit</shortName>
    </alternativeName>
</protein>
<evidence type="ECO:0000256" key="2">
    <source>
        <dbReference type="ARBA" id="ARBA00022490"/>
    </source>
</evidence>
<dbReference type="Gene3D" id="1.10.287.1040">
    <property type="entry name" value="Exonuclease VII, small subunit"/>
    <property type="match status" value="1"/>
</dbReference>
<accession>A0ABT3E2H1</accession>
<dbReference type="Pfam" id="PF02609">
    <property type="entry name" value="Exonuc_VII_S"/>
    <property type="match status" value="1"/>
</dbReference>
<evidence type="ECO:0000256" key="1">
    <source>
        <dbReference type="ARBA" id="ARBA00009998"/>
    </source>
</evidence>
<dbReference type="SUPFAM" id="SSF116842">
    <property type="entry name" value="XseB-like"/>
    <property type="match status" value="1"/>
</dbReference>
<name>A0ABT3E2H1_9LACO</name>
<proteinExistence type="inferred from homology"/>
<evidence type="ECO:0000313" key="8">
    <source>
        <dbReference type="Proteomes" id="UP001526225"/>
    </source>
</evidence>
<dbReference type="PIRSF" id="PIRSF006488">
    <property type="entry name" value="Exonuc_VII_S"/>
    <property type="match status" value="1"/>
</dbReference>
<evidence type="ECO:0000313" key="7">
    <source>
        <dbReference type="EMBL" id="MCW0952602.1"/>
    </source>
</evidence>
<reference evidence="7 8" key="1">
    <citation type="submission" date="2022-10" db="EMBL/GenBank/DDBJ databases">
        <title>Weissella fermenti sp. nov., isolated from fermented cabbage.</title>
        <authorList>
            <person name="Lee J.K."/>
            <person name="Baek J.H."/>
            <person name="Choi D.G."/>
            <person name="Kim J.M."/>
            <person name="Jeon C.O."/>
        </authorList>
    </citation>
    <scope>NUCLEOTIDE SEQUENCE [LARGE SCALE GENOMIC DNA]</scope>
    <source>
        <strain evidence="7 8">KACC 18534</strain>
    </source>
</reference>
<keyword evidence="3 6" id="KW-0540">Nuclease</keyword>
<dbReference type="InterPro" id="IPR003761">
    <property type="entry name" value="Exonuc_VII_S"/>
</dbReference>
<dbReference type="NCBIfam" id="TIGR01280">
    <property type="entry name" value="xseB"/>
    <property type="match status" value="1"/>
</dbReference>
<evidence type="ECO:0000256" key="5">
    <source>
        <dbReference type="ARBA" id="ARBA00022839"/>
    </source>
</evidence>
<dbReference type="NCBIfam" id="NF002138">
    <property type="entry name" value="PRK00977.1-2"/>
    <property type="match status" value="1"/>
</dbReference>
<keyword evidence="4 6" id="KW-0378">Hydrolase</keyword>
<dbReference type="InterPro" id="IPR037004">
    <property type="entry name" value="Exonuc_VII_ssu_sf"/>
</dbReference>
<gene>
    <name evidence="6" type="primary">xseB</name>
    <name evidence="7" type="ORF">OIT44_00640</name>
</gene>
<dbReference type="PANTHER" id="PTHR34137:SF1">
    <property type="entry name" value="EXODEOXYRIBONUCLEASE 7 SMALL SUBUNIT"/>
    <property type="match status" value="1"/>
</dbReference>
<dbReference type="GO" id="GO:0008855">
    <property type="term" value="F:exodeoxyribonuclease VII activity"/>
    <property type="evidence" value="ECO:0007669"/>
    <property type="project" value="UniProtKB-EC"/>
</dbReference>
<comment type="similarity">
    <text evidence="1 6">Belongs to the XseB family.</text>
</comment>